<dbReference type="PANTHER" id="PTHR34065">
    <property type="entry name" value="CELL DIVISION CONTROL PROTEIN 14"/>
    <property type="match status" value="1"/>
</dbReference>
<reference evidence="2 3" key="1">
    <citation type="submission" date="2019-07" db="EMBL/GenBank/DDBJ databases">
        <authorList>
            <person name="Friedrich A."/>
            <person name="Schacherer J."/>
        </authorList>
    </citation>
    <scope>NUCLEOTIDE SEQUENCE [LARGE SCALE GENOMIC DNA]</scope>
</reference>
<feature type="compositionally biased region" description="Low complexity" evidence="1">
    <location>
        <begin position="99"/>
        <end position="112"/>
    </location>
</feature>
<sequence>MKSTLEECLDSIICKINSSNGQKVYEGLKELDKLFYDLCILANPNNTSNTHRRSRSSSPRSSSTEYNSPKHRYSKSSSSISTSTSSNQSYRYLYSPAMSSTSSRSSYSSDNSTPDPEPNINVTSVTRKWKIPTPKDPIFGDFISLQNSFEYNMTTHLLNVLRSSINSSEQNSNLDPVRTSLLLKNLQACLLLHPQSRAIFGKPYNLMLLLDLLNSTIDSDIVIACIPALVSAMVRNVKVIRTFEDLMGPKIICDLLKTKAREDSVRSRQNQKRKLEADKELENIREVQVKVLEFLFFYLIPEAPAATGTTPKTPKEKHGIDGIIRRSTESKMKILNHYLNKEVTDSLVKELMESKPFGDMNICW</sequence>
<dbReference type="EMBL" id="CABFWN010000003">
    <property type="protein sequence ID" value="VUG18065.1"/>
    <property type="molecule type" value="Genomic_DNA"/>
</dbReference>
<evidence type="ECO:0000313" key="2">
    <source>
        <dbReference type="EMBL" id="VUG18065.1"/>
    </source>
</evidence>
<dbReference type="Pfam" id="PF08045">
    <property type="entry name" value="CDC14"/>
    <property type="match status" value="1"/>
</dbReference>
<dbReference type="InterPro" id="IPR012535">
    <property type="entry name" value="Cell_div_Cdc14"/>
</dbReference>
<feature type="compositionally biased region" description="Low complexity" evidence="1">
    <location>
        <begin position="56"/>
        <end position="67"/>
    </location>
</feature>
<proteinExistence type="predicted"/>
<keyword evidence="3" id="KW-1185">Reference proteome</keyword>
<feature type="compositionally biased region" description="Low complexity" evidence="1">
    <location>
        <begin position="75"/>
        <end position="85"/>
    </location>
</feature>
<dbReference type="PANTHER" id="PTHR34065:SF1">
    <property type="entry name" value="CELL DIVISION CONTROL PROTEIN 14"/>
    <property type="match status" value="1"/>
</dbReference>
<feature type="region of interest" description="Disordered" evidence="1">
    <location>
        <begin position="46"/>
        <end position="85"/>
    </location>
</feature>
<evidence type="ECO:0000256" key="1">
    <source>
        <dbReference type="SAM" id="MobiDB-lite"/>
    </source>
</evidence>
<protein>
    <submittedName>
        <fullName evidence="2">DEBR0S3_01398g1_1</fullName>
    </submittedName>
</protein>
<gene>
    <name evidence="2" type="ORF">DEBR0S3_01398G</name>
</gene>
<dbReference type="Proteomes" id="UP000478008">
    <property type="component" value="Unassembled WGS sequence"/>
</dbReference>
<name>A0A7D9H495_DEKBR</name>
<evidence type="ECO:0000313" key="3">
    <source>
        <dbReference type="Proteomes" id="UP000478008"/>
    </source>
</evidence>
<accession>A0A7D9H495</accession>
<dbReference type="AlphaFoldDB" id="A0A7D9H495"/>
<feature type="region of interest" description="Disordered" evidence="1">
    <location>
        <begin position="99"/>
        <end position="121"/>
    </location>
</feature>
<organism evidence="2 3">
    <name type="scientific">Dekkera bruxellensis</name>
    <name type="common">Brettanomyces custersii</name>
    <dbReference type="NCBI Taxonomy" id="5007"/>
    <lineage>
        <taxon>Eukaryota</taxon>
        <taxon>Fungi</taxon>
        <taxon>Dikarya</taxon>
        <taxon>Ascomycota</taxon>
        <taxon>Saccharomycotina</taxon>
        <taxon>Pichiomycetes</taxon>
        <taxon>Pichiales</taxon>
        <taxon>Pichiaceae</taxon>
        <taxon>Brettanomyces</taxon>
    </lineage>
</organism>